<dbReference type="EMBL" id="MCFG01000278">
    <property type="protein sequence ID" value="ORX76787.1"/>
    <property type="molecule type" value="Genomic_DNA"/>
</dbReference>
<feature type="transmembrane region" description="Helical" evidence="2">
    <location>
        <begin position="12"/>
        <end position="35"/>
    </location>
</feature>
<accession>A0A1Y1WTD1</accession>
<protein>
    <submittedName>
        <fullName evidence="3">Uncharacterized protein</fullName>
    </submittedName>
</protein>
<feature type="compositionally biased region" description="Basic residues" evidence="1">
    <location>
        <begin position="876"/>
        <end position="914"/>
    </location>
</feature>
<feature type="transmembrane region" description="Helical" evidence="2">
    <location>
        <begin position="336"/>
        <end position="354"/>
    </location>
</feature>
<name>A0A1Y1WTD1_9FUNG</name>
<dbReference type="Proteomes" id="UP000193944">
    <property type="component" value="Unassembled WGS sequence"/>
</dbReference>
<feature type="transmembrane region" description="Helical" evidence="2">
    <location>
        <begin position="47"/>
        <end position="74"/>
    </location>
</feature>
<reference evidence="3 4" key="2">
    <citation type="submission" date="2016-08" db="EMBL/GenBank/DDBJ databases">
        <title>Pervasive Adenine N6-methylation of Active Genes in Fungi.</title>
        <authorList>
            <consortium name="DOE Joint Genome Institute"/>
            <person name="Mondo S.J."/>
            <person name="Dannebaum R.O."/>
            <person name="Kuo R.C."/>
            <person name="Labutti K."/>
            <person name="Haridas S."/>
            <person name="Kuo A."/>
            <person name="Salamov A."/>
            <person name="Ahrendt S.R."/>
            <person name="Lipzen A."/>
            <person name="Sullivan W."/>
            <person name="Andreopoulos W.B."/>
            <person name="Clum A."/>
            <person name="Lindquist E."/>
            <person name="Daum C."/>
            <person name="Ramamoorthy G.K."/>
            <person name="Gryganskyi A."/>
            <person name="Culley D."/>
            <person name="Magnuson J.K."/>
            <person name="James T.Y."/>
            <person name="O'Malley M.A."/>
            <person name="Stajich J.E."/>
            <person name="Spatafora J.W."/>
            <person name="Visel A."/>
            <person name="Grigoriev I.V."/>
        </authorList>
    </citation>
    <scope>NUCLEOTIDE SEQUENCE [LARGE SCALE GENOMIC DNA]</scope>
    <source>
        <strain evidence="3 4">S4</strain>
    </source>
</reference>
<comment type="caution">
    <text evidence="3">The sequence shown here is derived from an EMBL/GenBank/DDBJ whole genome shotgun (WGS) entry which is preliminary data.</text>
</comment>
<feature type="transmembrane region" description="Helical" evidence="2">
    <location>
        <begin position="94"/>
        <end position="113"/>
    </location>
</feature>
<evidence type="ECO:0000256" key="2">
    <source>
        <dbReference type="SAM" id="Phobius"/>
    </source>
</evidence>
<feature type="transmembrane region" description="Helical" evidence="2">
    <location>
        <begin position="366"/>
        <end position="388"/>
    </location>
</feature>
<keyword evidence="2" id="KW-0812">Transmembrane</keyword>
<dbReference type="OrthoDB" id="10649680at2759"/>
<organism evidence="3 4">
    <name type="scientific">Anaeromyces robustus</name>
    <dbReference type="NCBI Taxonomy" id="1754192"/>
    <lineage>
        <taxon>Eukaryota</taxon>
        <taxon>Fungi</taxon>
        <taxon>Fungi incertae sedis</taxon>
        <taxon>Chytridiomycota</taxon>
        <taxon>Chytridiomycota incertae sedis</taxon>
        <taxon>Neocallimastigomycetes</taxon>
        <taxon>Neocallimastigales</taxon>
        <taxon>Neocallimastigaceae</taxon>
        <taxon>Anaeromyces</taxon>
    </lineage>
</organism>
<keyword evidence="2" id="KW-0472">Membrane</keyword>
<feature type="transmembrane region" description="Helical" evidence="2">
    <location>
        <begin position="125"/>
        <end position="143"/>
    </location>
</feature>
<proteinExistence type="predicted"/>
<evidence type="ECO:0000256" key="1">
    <source>
        <dbReference type="SAM" id="MobiDB-lite"/>
    </source>
</evidence>
<reference evidence="3 4" key="1">
    <citation type="submission" date="2016-08" db="EMBL/GenBank/DDBJ databases">
        <title>A Parts List for Fungal Cellulosomes Revealed by Comparative Genomics.</title>
        <authorList>
            <consortium name="DOE Joint Genome Institute"/>
            <person name="Haitjema C.H."/>
            <person name="Gilmore S.P."/>
            <person name="Henske J.K."/>
            <person name="Solomon K.V."/>
            <person name="De Groot R."/>
            <person name="Kuo A."/>
            <person name="Mondo S.J."/>
            <person name="Salamov A.A."/>
            <person name="Labutti K."/>
            <person name="Zhao Z."/>
            <person name="Chiniquy J."/>
            <person name="Barry K."/>
            <person name="Brewer H.M."/>
            <person name="Purvine S.O."/>
            <person name="Wright A.T."/>
            <person name="Boxma B."/>
            <person name="Van Alen T."/>
            <person name="Hackstein J.H."/>
            <person name="Baker S.E."/>
            <person name="Grigoriev I.V."/>
            <person name="O'Malley M.A."/>
        </authorList>
    </citation>
    <scope>NUCLEOTIDE SEQUENCE [LARGE SCALE GENOMIC DNA]</scope>
    <source>
        <strain evidence="3 4">S4</strain>
    </source>
</reference>
<dbReference type="AlphaFoldDB" id="A0A1Y1WTD1"/>
<feature type="transmembrane region" description="Helical" evidence="2">
    <location>
        <begin position="222"/>
        <end position="242"/>
    </location>
</feature>
<feature type="region of interest" description="Disordered" evidence="1">
    <location>
        <begin position="873"/>
        <end position="947"/>
    </location>
</feature>
<gene>
    <name evidence="3" type="ORF">BCR32DRAFT_248457</name>
</gene>
<sequence>MDQQENSLIKPITWNICCCASSLIGYVIGITYILIKPERYKGPGRFITRIVLLMFIIGILELLLRVSEFFIISVKSENTYIFLIQGYLLLFTEYTNGFLITLITLSLFFAIVLDISVLEIESREMLSYLIILILTIISVVLTGKKRIDFDTHKIYFDNDLKYYSREAMSIAEINKNDMFVRVYIFLHLKRVLAKMETFYIMSIDGSNPANKSIDEKIKFYNFYNFVSCFPSLQGVFCSLVLMNKPMRRYAYIRKHQLIRKYKKNEKKAIENDEEVSIENYQILESLVKYDDFKDHAKNTEINVIALSLFIMMITILSFIPTVKQIYHYLNFPENTVVMYVLPAIILLIIYYLAIKGVVKSNLSHMVAFLRFQVIIFFIYIGLELYYSYILNFRYKHINDRFASICENHKTNSDNQENCMITVITTQLCQILVVRYVMAYYLIYYIRYYNCKYCSDFKSKIIFHNNIPNELLKITDNSNSSLPNESSNESQSPNEIFNIPVSSDYDSTIYLSMDGVEETEHCNDNNKLLKGKFPERFSINSKGINIDEVTTPKSFDIHKGRYSNYSLNNSEHSPMSVAVNSSATITNSFIGKTIEQKINGNINIPINNHINHEFVIDSGNSSNQVNKNEDILYNDKNNIVNTNINDNNDNNQVKNNITSDSKNNINVSTSTQQYNVNNTGKTPSFSSLSFELLMKDKVNNNNYNIYPEITKDNEVENELYRINNSMARVGKSSLKNNNSIFNNNNINNGNYIFLNNKINPSLIGRLNDDLVNSFTTTNANESFTSTTSVFSSSVSSAIRKYIPIVPLKKLKKTDPHGDWWLDMAVPSRNSPTQPSIVFSTRARSNSQSSYSQTYYSTYSHTINSNCSFTQNNVHSQHQMRNHSHAHNNKHNHTHHNHSHNHNRSQCHSHSHHTHSCTHSTHSDSNLHSHISSNTGKKNKKHLNKKEKSYRSVNWSNNASQNSGNSILLVSSQHSKNNPYIYY</sequence>
<evidence type="ECO:0000313" key="3">
    <source>
        <dbReference type="EMBL" id="ORX76787.1"/>
    </source>
</evidence>
<keyword evidence="4" id="KW-1185">Reference proteome</keyword>
<feature type="transmembrane region" description="Helical" evidence="2">
    <location>
        <begin position="301"/>
        <end position="321"/>
    </location>
</feature>
<evidence type="ECO:0000313" key="4">
    <source>
        <dbReference type="Proteomes" id="UP000193944"/>
    </source>
</evidence>
<keyword evidence="2" id="KW-1133">Transmembrane helix</keyword>